<dbReference type="RefSeq" id="WP_101767419.1">
    <property type="nucleotide sequence ID" value="NZ_BPPU01000003.1"/>
</dbReference>
<name>A0A2N4UW21_9GAMM</name>
<accession>A0A2N4UW21</accession>
<dbReference type="Pfam" id="PF06097">
    <property type="entry name" value="DUF945"/>
    <property type="match status" value="1"/>
</dbReference>
<evidence type="ECO:0008006" key="4">
    <source>
        <dbReference type="Google" id="ProtNLM"/>
    </source>
</evidence>
<reference evidence="2 3" key="1">
    <citation type="journal article" date="2018" name="Syst. Appl. Microbiol.">
        <title>Photobacterium carnosum sp. nov., isolated from spoiled modified atmosphere packaged poultry meat.</title>
        <authorList>
            <person name="Hilgarth M."/>
            <person name="Fuertes S."/>
            <person name="Ehrmann M."/>
            <person name="Vogel R.F."/>
        </authorList>
    </citation>
    <scope>NUCLEOTIDE SEQUENCE [LARGE SCALE GENOMIC DNA]</scope>
    <source>
        <strain evidence="2 3">TMW 2.2021</strain>
    </source>
</reference>
<dbReference type="Proteomes" id="UP000234420">
    <property type="component" value="Unassembled WGS sequence"/>
</dbReference>
<evidence type="ECO:0000313" key="3">
    <source>
        <dbReference type="Proteomes" id="UP000234420"/>
    </source>
</evidence>
<evidence type="ECO:0000313" key="2">
    <source>
        <dbReference type="EMBL" id="PLC59216.1"/>
    </source>
</evidence>
<gene>
    <name evidence="2" type="ORF">CIK00_02830</name>
</gene>
<evidence type="ECO:0000256" key="1">
    <source>
        <dbReference type="SAM" id="Phobius"/>
    </source>
</evidence>
<keyword evidence="3" id="KW-1185">Reference proteome</keyword>
<organism evidence="2 3">
    <name type="scientific">Photobacterium carnosum</name>
    <dbReference type="NCBI Taxonomy" id="2023717"/>
    <lineage>
        <taxon>Bacteria</taxon>
        <taxon>Pseudomonadati</taxon>
        <taxon>Pseudomonadota</taxon>
        <taxon>Gammaproteobacteria</taxon>
        <taxon>Vibrionales</taxon>
        <taxon>Vibrionaceae</taxon>
        <taxon>Photobacterium</taxon>
    </lineage>
</organism>
<keyword evidence="1" id="KW-0472">Membrane</keyword>
<proteinExistence type="predicted"/>
<keyword evidence="1" id="KW-1133">Transmembrane helix</keyword>
<dbReference type="AlphaFoldDB" id="A0A2N4UW21"/>
<protein>
    <recommendedName>
        <fullName evidence="4">DUF945 domain-containing protein</fullName>
    </recommendedName>
</protein>
<keyword evidence="1" id="KW-0812">Transmembrane</keyword>
<sequence length="491" mass="53695">MENKQQKDNSNKKKMSTAQIFMRTAVSCFISGAIVVGGTSLFISHQVNKWMDENLTNINGVNIEKVSSAYGLASVEIKSKIVIATNKFPEISANIPNVPPYITAIATTKFGTSSADTHLQLLGDSAKLLSDYIQRNQLKFKNGAPSNYERNATDGSLDLPIAIHTTYSDSDHSSNAVQIKYDTKIVFSDTISNTGAIINGLTYDFGGYDGKITHTLTQLKQIRVPTPHNKDGSLLNIENVKFSRIYVPDGLIQTTTPIESIDSGRLDVDTITLATETNDYRILPVIDLQKLLVTYNLGNEPKTVSDIDDVKKDKQVNYPLSLTGSLTAEKFLMVDTNNKNINAEISLSGISGLKLKELLSAYDQSINTTAADQARLKQSATELVKAGMNVDNLSLHLDNDDGEISSKLTMQINPSAAQLITKDPLAAIAGVDIHFTASLPANFVQKTAIIPQPVISKLIQMDFIKVVNNRLDTDIHLDNNQLIVNGEHRTL</sequence>
<dbReference type="EMBL" id="NPIB01000002">
    <property type="protein sequence ID" value="PLC59216.1"/>
    <property type="molecule type" value="Genomic_DNA"/>
</dbReference>
<dbReference type="InterPro" id="IPR010352">
    <property type="entry name" value="DUF945"/>
</dbReference>
<comment type="caution">
    <text evidence="2">The sequence shown here is derived from an EMBL/GenBank/DDBJ whole genome shotgun (WGS) entry which is preliminary data.</text>
</comment>
<feature type="transmembrane region" description="Helical" evidence="1">
    <location>
        <begin position="20"/>
        <end position="43"/>
    </location>
</feature>